<dbReference type="Gene3D" id="1.10.150.60">
    <property type="entry name" value="ARID DNA-binding domain"/>
    <property type="match status" value="1"/>
</dbReference>
<dbReference type="InterPro" id="IPR001606">
    <property type="entry name" value="ARID_dom"/>
</dbReference>
<evidence type="ECO:0000313" key="4">
    <source>
        <dbReference type="Proteomes" id="UP000249464"/>
    </source>
</evidence>
<reference evidence="3 4" key="1">
    <citation type="submission" date="2016-11" db="EMBL/GenBank/DDBJ databases">
        <authorList>
            <person name="Jaros S."/>
            <person name="Januszkiewicz K."/>
            <person name="Wedrychowicz H."/>
        </authorList>
    </citation>
    <scope>NUCLEOTIDE SEQUENCE [LARGE SCALE GENOMIC DNA]</scope>
</reference>
<organism evidence="3 4">
    <name type="scientific">Microbotryum silenes-dioicae</name>
    <dbReference type="NCBI Taxonomy" id="796604"/>
    <lineage>
        <taxon>Eukaryota</taxon>
        <taxon>Fungi</taxon>
        <taxon>Dikarya</taxon>
        <taxon>Basidiomycota</taxon>
        <taxon>Pucciniomycotina</taxon>
        <taxon>Microbotryomycetes</taxon>
        <taxon>Microbotryales</taxon>
        <taxon>Microbotryaceae</taxon>
        <taxon>Microbotryum</taxon>
    </lineage>
</organism>
<accession>A0A2X0MJ35</accession>
<dbReference type="STRING" id="796604.A0A2X0MJ35"/>
<dbReference type="Proteomes" id="UP000249464">
    <property type="component" value="Unassembled WGS sequence"/>
</dbReference>
<feature type="compositionally biased region" description="Polar residues" evidence="1">
    <location>
        <begin position="550"/>
        <end position="572"/>
    </location>
</feature>
<evidence type="ECO:0000313" key="3">
    <source>
        <dbReference type="EMBL" id="SGY93066.1"/>
    </source>
</evidence>
<gene>
    <name evidence="3" type="primary">BQ5605_C037g11570</name>
    <name evidence="3" type="ORF">BQ5605_C037G11570</name>
</gene>
<feature type="region of interest" description="Disordered" evidence="1">
    <location>
        <begin position="549"/>
        <end position="591"/>
    </location>
</feature>
<dbReference type="GO" id="GO:0003677">
    <property type="term" value="F:DNA binding"/>
    <property type="evidence" value="ECO:0007669"/>
    <property type="project" value="InterPro"/>
</dbReference>
<feature type="compositionally biased region" description="Polar residues" evidence="1">
    <location>
        <begin position="277"/>
        <end position="290"/>
    </location>
</feature>
<evidence type="ECO:0000256" key="1">
    <source>
        <dbReference type="SAM" id="MobiDB-lite"/>
    </source>
</evidence>
<keyword evidence="4" id="KW-1185">Reference proteome</keyword>
<name>A0A2X0MJ35_9BASI</name>
<feature type="domain" description="ARID" evidence="2">
    <location>
        <begin position="441"/>
        <end position="534"/>
    </location>
</feature>
<dbReference type="Pfam" id="PF01388">
    <property type="entry name" value="ARID"/>
    <property type="match status" value="1"/>
</dbReference>
<dbReference type="SMART" id="SM00501">
    <property type="entry name" value="BRIGHT"/>
    <property type="match status" value="1"/>
</dbReference>
<sequence length="591" mass="63253">MSQLGEGRQLSAIDFQPVHESYAPPALLRPIHQRAKHPDVITSVHPSWWSYLKSNSVLNHKEEAIGAKRVSVAMYGNQAFSVPSQQAGGPYHPWNWSQEDANLTLQALLTQFSTPFGMLGDTNMLDDTNSTSIHQRSDETSFLASSFPTSKDAVPSFASERPIDGLNYPDNNMTSLDANLFPSFVSQGFDLHQSSLLPPKGSSADLGLPPAFPSPISSQPAWNNTQLESFLRSISPYGLPPPPPHSYASPSQLPLANTSSSSMFGFEPTPLLPVASTAPSFQPTATTSTAEVDARLLPPSELTKSSNTSTSATTGEASTSRRAKKQPAPTLSGPDLSHLPPSLRAQVAAANRARDAALSNPSTYPTIPEPAPPNVTGDLPALSKPWVPKISSADASPALVLKSSASGGVLRESGVGTKSATECLAEGAALGYPTLQSMQDELKESDFYTSLEVVMSRGGVIVDRNGYRIDGIKVDLFRLFQTVMLLGPGGERVELDQTWPKVALMLGLPDQSQCTQQLAVIYSKVLLTYETAWANALLKQRDKMSLLRQAPTSSSELGGSVSETPVTRSGGSDTRRFEEIGPMGFSKDPSM</sequence>
<protein>
    <submittedName>
        <fullName evidence="3">BQ5605_C037g11570 protein</fullName>
    </submittedName>
</protein>
<dbReference type="AlphaFoldDB" id="A0A2X0MJ35"/>
<dbReference type="CDD" id="cd16871">
    <property type="entry name" value="ARID_Swi1p-like"/>
    <property type="match status" value="1"/>
</dbReference>
<feature type="region of interest" description="Disordered" evidence="1">
    <location>
        <begin position="275"/>
        <end position="379"/>
    </location>
</feature>
<feature type="region of interest" description="Disordered" evidence="1">
    <location>
        <begin position="241"/>
        <end position="262"/>
    </location>
</feature>
<evidence type="ECO:0000259" key="2">
    <source>
        <dbReference type="PROSITE" id="PS51011"/>
    </source>
</evidence>
<feature type="compositionally biased region" description="Low complexity" evidence="1">
    <location>
        <begin position="303"/>
        <end position="320"/>
    </location>
</feature>
<dbReference type="SUPFAM" id="SSF46774">
    <property type="entry name" value="ARID-like"/>
    <property type="match status" value="1"/>
</dbReference>
<dbReference type="InterPro" id="IPR036431">
    <property type="entry name" value="ARID_dom_sf"/>
</dbReference>
<dbReference type="SMART" id="SM01014">
    <property type="entry name" value="ARID"/>
    <property type="match status" value="1"/>
</dbReference>
<dbReference type="PROSITE" id="PS51011">
    <property type="entry name" value="ARID"/>
    <property type="match status" value="1"/>
</dbReference>
<feature type="compositionally biased region" description="Polar residues" evidence="1">
    <location>
        <begin position="252"/>
        <end position="262"/>
    </location>
</feature>
<dbReference type="EMBL" id="FQNC01000062">
    <property type="protein sequence ID" value="SGY93066.1"/>
    <property type="molecule type" value="Genomic_DNA"/>
</dbReference>
<proteinExistence type="predicted"/>